<keyword evidence="2" id="KW-1185">Reference proteome</keyword>
<reference evidence="1" key="1">
    <citation type="submission" date="2022-06" db="EMBL/GenBank/DDBJ databases">
        <title>Draft genome sequence of Streptomyces sp. RB6PN25 isolated from peat swamp forest in Thailand.</title>
        <authorList>
            <person name="Duangmal K."/>
            <person name="Klaysubun C."/>
        </authorList>
    </citation>
    <scope>NUCLEOTIDE SEQUENCE</scope>
    <source>
        <strain evidence="1">RB6PN25</strain>
    </source>
</reference>
<accession>A0ABT1Q367</accession>
<gene>
    <name evidence="1" type="ORF">NGB36_28230</name>
</gene>
<organism evidence="1 2">
    <name type="scientific">Streptomyces humicola</name>
    <dbReference type="NCBI Taxonomy" id="2953240"/>
    <lineage>
        <taxon>Bacteria</taxon>
        <taxon>Bacillati</taxon>
        <taxon>Actinomycetota</taxon>
        <taxon>Actinomycetes</taxon>
        <taxon>Kitasatosporales</taxon>
        <taxon>Streptomycetaceae</taxon>
        <taxon>Streptomyces</taxon>
    </lineage>
</organism>
<protein>
    <submittedName>
        <fullName evidence="1">Uncharacterized protein</fullName>
    </submittedName>
</protein>
<comment type="caution">
    <text evidence="1">The sequence shown here is derived from an EMBL/GenBank/DDBJ whole genome shotgun (WGS) entry which is preliminary data.</text>
</comment>
<dbReference type="Proteomes" id="UP001057702">
    <property type="component" value="Unassembled WGS sequence"/>
</dbReference>
<dbReference type="RefSeq" id="WP_255923430.1">
    <property type="nucleotide sequence ID" value="NZ_JANFNG010000034.1"/>
</dbReference>
<name>A0ABT1Q367_9ACTN</name>
<evidence type="ECO:0000313" key="2">
    <source>
        <dbReference type="Proteomes" id="UP001057702"/>
    </source>
</evidence>
<sequence length="159" mass="16661">MSDAVVFQFSAGWCELALGSGAQRRAFRATGIDDAFRHLAQAVAALAHPEPETCLQAVLWGDEPGGVFLDFATVAPDHLALVVHALAIPNWITGTAAQWMPIRGEVLLKQLAPRQELVTAFLHGFTAAGATAGPDGSIAGWPHPYPAAAVTEIRDALGG</sequence>
<proteinExistence type="predicted"/>
<dbReference type="EMBL" id="JANFNG010000034">
    <property type="protein sequence ID" value="MCQ4084364.1"/>
    <property type="molecule type" value="Genomic_DNA"/>
</dbReference>
<evidence type="ECO:0000313" key="1">
    <source>
        <dbReference type="EMBL" id="MCQ4084364.1"/>
    </source>
</evidence>